<dbReference type="GO" id="GO:0006950">
    <property type="term" value="P:response to stress"/>
    <property type="evidence" value="ECO:0007669"/>
    <property type="project" value="TreeGrafter"/>
</dbReference>
<dbReference type="InterPro" id="IPR000835">
    <property type="entry name" value="HTH_MarR-typ"/>
</dbReference>
<dbReference type="SMART" id="SM00347">
    <property type="entry name" value="HTH_MARR"/>
    <property type="match status" value="1"/>
</dbReference>
<keyword evidence="6" id="KW-1185">Reference proteome</keyword>
<protein>
    <submittedName>
        <fullName evidence="5">MarR family transcriptional regulator</fullName>
    </submittedName>
</protein>
<gene>
    <name evidence="5" type="ORF">E4680_09650</name>
</gene>
<evidence type="ECO:0000259" key="4">
    <source>
        <dbReference type="PROSITE" id="PS50995"/>
    </source>
</evidence>
<dbReference type="EMBL" id="SRIO01000012">
    <property type="protein sequence ID" value="TFZ82094.1"/>
    <property type="molecule type" value="Genomic_DNA"/>
</dbReference>
<dbReference type="Pfam" id="PF12802">
    <property type="entry name" value="MarR_2"/>
    <property type="match status" value="1"/>
</dbReference>
<dbReference type="OrthoDB" id="5296557at2"/>
<dbReference type="GO" id="GO:0003677">
    <property type="term" value="F:DNA binding"/>
    <property type="evidence" value="ECO:0007669"/>
    <property type="project" value="UniProtKB-KW"/>
</dbReference>
<dbReference type="SUPFAM" id="SSF46785">
    <property type="entry name" value="Winged helix' DNA-binding domain"/>
    <property type="match status" value="1"/>
</dbReference>
<keyword evidence="1" id="KW-0805">Transcription regulation</keyword>
<dbReference type="AlphaFoldDB" id="A0A4Z0F7T9"/>
<evidence type="ECO:0000313" key="5">
    <source>
        <dbReference type="EMBL" id="TFZ82094.1"/>
    </source>
</evidence>
<accession>A0A4Z0F7T9</accession>
<evidence type="ECO:0000256" key="3">
    <source>
        <dbReference type="ARBA" id="ARBA00023163"/>
    </source>
</evidence>
<organism evidence="5 6">
    <name type="scientific">Candidatus Macondimonas diazotrophica</name>
    <dbReference type="NCBI Taxonomy" id="2305248"/>
    <lineage>
        <taxon>Bacteria</taxon>
        <taxon>Pseudomonadati</taxon>
        <taxon>Pseudomonadota</taxon>
        <taxon>Gammaproteobacteria</taxon>
        <taxon>Chromatiales</taxon>
        <taxon>Ectothiorhodospiraceae</taxon>
        <taxon>Candidatus Macondimonas</taxon>
    </lineage>
</organism>
<keyword evidence="2" id="KW-0238">DNA-binding</keyword>
<dbReference type="InterPro" id="IPR036388">
    <property type="entry name" value="WH-like_DNA-bd_sf"/>
</dbReference>
<dbReference type="PANTHER" id="PTHR33164">
    <property type="entry name" value="TRANSCRIPTIONAL REGULATOR, MARR FAMILY"/>
    <property type="match status" value="1"/>
</dbReference>
<dbReference type="PRINTS" id="PR00598">
    <property type="entry name" value="HTHMARR"/>
</dbReference>
<dbReference type="Proteomes" id="UP000297890">
    <property type="component" value="Unassembled WGS sequence"/>
</dbReference>
<dbReference type="PANTHER" id="PTHR33164:SF64">
    <property type="entry name" value="TRANSCRIPTIONAL REGULATOR SLYA"/>
    <property type="match status" value="1"/>
</dbReference>
<keyword evidence="3" id="KW-0804">Transcription</keyword>
<dbReference type="GO" id="GO:0003700">
    <property type="term" value="F:DNA-binding transcription factor activity"/>
    <property type="evidence" value="ECO:0007669"/>
    <property type="project" value="InterPro"/>
</dbReference>
<evidence type="ECO:0000256" key="1">
    <source>
        <dbReference type="ARBA" id="ARBA00023015"/>
    </source>
</evidence>
<name>A0A4Z0F7T9_9GAMM</name>
<feature type="domain" description="HTH marR-type" evidence="4">
    <location>
        <begin position="9"/>
        <end position="142"/>
    </location>
</feature>
<dbReference type="PROSITE" id="PS50995">
    <property type="entry name" value="HTH_MARR_2"/>
    <property type="match status" value="1"/>
</dbReference>
<evidence type="ECO:0000256" key="2">
    <source>
        <dbReference type="ARBA" id="ARBA00023125"/>
    </source>
</evidence>
<proteinExistence type="predicted"/>
<dbReference type="InterPro" id="IPR036390">
    <property type="entry name" value="WH_DNA-bd_sf"/>
</dbReference>
<sequence length="162" mass="17997">MNTNDSPPVQLIGTRIAETARRWRQLLDERSRDTGLSQARWLVLLHLSRLGDGISQTSLAQSIGIEGASLVRLLDDLESRNLVERRIDPQDRRAKHLLLTSAGRLALNDVDAIAATVRQDLLLGLDEQAIAHLLAMLDQILANAARLTRKPCNPDDLEEKTP</sequence>
<comment type="caution">
    <text evidence="5">The sequence shown here is derived from an EMBL/GenBank/DDBJ whole genome shotgun (WGS) entry which is preliminary data.</text>
</comment>
<dbReference type="RefSeq" id="WP_135282203.1">
    <property type="nucleotide sequence ID" value="NZ_SRIO01000012.1"/>
</dbReference>
<dbReference type="InterPro" id="IPR039422">
    <property type="entry name" value="MarR/SlyA-like"/>
</dbReference>
<reference evidence="5 6" key="1">
    <citation type="journal article" date="2019" name="ISME J.">
        <title>Candidatus Macondimonas diazotrophica, a novel gammaproteobacterial genus dominating crude-oil-contaminated coastal sediments.</title>
        <authorList>
            <person name="Karthikeyan S."/>
            <person name="Konstantinidis K."/>
        </authorList>
    </citation>
    <scope>NUCLEOTIDE SEQUENCE [LARGE SCALE GENOMIC DNA]</scope>
    <source>
        <strain evidence="5 6">KTK01</strain>
    </source>
</reference>
<evidence type="ECO:0000313" key="6">
    <source>
        <dbReference type="Proteomes" id="UP000297890"/>
    </source>
</evidence>
<dbReference type="Gene3D" id="1.10.10.10">
    <property type="entry name" value="Winged helix-like DNA-binding domain superfamily/Winged helix DNA-binding domain"/>
    <property type="match status" value="1"/>
</dbReference>